<dbReference type="EMBL" id="CP012747">
    <property type="protein sequence ID" value="ALL66721.1"/>
    <property type="molecule type" value="Genomic_DNA"/>
</dbReference>
<accession>A0A0P0REA8</accession>
<dbReference type="RefSeq" id="WP_035988171.1">
    <property type="nucleotide sequence ID" value="NZ_CP012747.1"/>
</dbReference>
<dbReference type="Gene3D" id="3.40.50.720">
    <property type="entry name" value="NAD(P)-binding Rossmann-like Domain"/>
    <property type="match status" value="1"/>
</dbReference>
<evidence type="ECO:0000313" key="2">
    <source>
        <dbReference type="EMBL" id="ALL66721.1"/>
    </source>
</evidence>
<gene>
    <name evidence="2" type="ORF">K788_0002971</name>
</gene>
<dbReference type="GeneID" id="69970653"/>
<dbReference type="InterPro" id="IPR008030">
    <property type="entry name" value="NmrA-like"/>
</dbReference>
<name>A0A0P0REA8_9BURK</name>
<reference evidence="2 3" key="1">
    <citation type="journal article" date="2014" name="Genome Announc.">
        <title>Draft Genome Sequence of the Haloacid-Degrading Burkholderia caribensis Strain MBA4.</title>
        <authorList>
            <person name="Pan Y."/>
            <person name="Kong K.F."/>
            <person name="Tsang J.S."/>
        </authorList>
    </citation>
    <scope>NUCLEOTIDE SEQUENCE [LARGE SCALE GENOMIC DNA]</scope>
    <source>
        <strain evidence="2 3">MBA4</strain>
    </source>
</reference>
<dbReference type="KEGG" id="bcai:K788_0002971"/>
<dbReference type="InterPro" id="IPR051604">
    <property type="entry name" value="Ergot_Alk_Oxidoreductase"/>
</dbReference>
<dbReference type="Proteomes" id="UP000019146">
    <property type="component" value="Chromosome 2"/>
</dbReference>
<feature type="domain" description="NmrA-like" evidence="1">
    <location>
        <begin position="2"/>
        <end position="233"/>
    </location>
</feature>
<evidence type="ECO:0000313" key="3">
    <source>
        <dbReference type="Proteomes" id="UP000019146"/>
    </source>
</evidence>
<evidence type="ECO:0000259" key="1">
    <source>
        <dbReference type="Pfam" id="PF05368"/>
    </source>
</evidence>
<dbReference type="SUPFAM" id="SSF51735">
    <property type="entry name" value="NAD(P)-binding Rossmann-fold domains"/>
    <property type="match status" value="1"/>
</dbReference>
<dbReference type="PANTHER" id="PTHR43162">
    <property type="match status" value="1"/>
</dbReference>
<dbReference type="AlphaFoldDB" id="A0A0P0REA8"/>
<protein>
    <submittedName>
        <fullName evidence="2">Nucleoside-diphosphate-sugar epimerase</fullName>
    </submittedName>
</protein>
<dbReference type="InterPro" id="IPR036291">
    <property type="entry name" value="NAD(P)-bd_dom_sf"/>
</dbReference>
<dbReference type="Pfam" id="PF05368">
    <property type="entry name" value="NmrA"/>
    <property type="match status" value="1"/>
</dbReference>
<proteinExistence type="predicted"/>
<sequence length="287" mass="31457">MKKFLVTGSAGATGAPTVRLLLANGHNVVAFVRREDDRSQALKELGADIVTGDMLRIEDVRHSMTGVDGVYFCYPLTRGAVEAAAILAQAASEHGVKQIVYMSQRQSRPHARSPATMSHWLSEQVLDRSGIPAVHLRVNFFAEWMLYIAAEIRAGRYLTPFDPESRFVPIAAVDIARVVVKILENPEAFGNKIIPVTGSVEVSHSELTGILAKTLGKEVRFKQVSPEEFVNAIGLAGDPSFVAHFKAVKVDQQERLLAGVDRSAAEILGRPLMTPEQFIEAHRHLLT</sequence>
<organism evidence="2 3">
    <name type="scientific">Paraburkholderia caribensis MBA4</name>
    <dbReference type="NCBI Taxonomy" id="1323664"/>
    <lineage>
        <taxon>Bacteria</taxon>
        <taxon>Pseudomonadati</taxon>
        <taxon>Pseudomonadota</taxon>
        <taxon>Betaproteobacteria</taxon>
        <taxon>Burkholderiales</taxon>
        <taxon>Burkholderiaceae</taxon>
        <taxon>Paraburkholderia</taxon>
    </lineage>
</organism>
<dbReference type="PANTHER" id="PTHR43162:SF1">
    <property type="entry name" value="PRESTALK A DIFFERENTIATION PROTEIN A"/>
    <property type="match status" value="1"/>
</dbReference>